<dbReference type="AlphaFoldDB" id="A7SE83"/>
<dbReference type="InterPro" id="IPR043158">
    <property type="entry name" value="Wnt_C"/>
</dbReference>
<dbReference type="GO" id="GO:0045165">
    <property type="term" value="P:cell fate commitment"/>
    <property type="evidence" value="ECO:0000318"/>
    <property type="project" value="GO_Central"/>
</dbReference>
<keyword evidence="8" id="KW-0325">Glycoprotein</keyword>
<dbReference type="PANTHER" id="PTHR12027:SF81">
    <property type="entry name" value="WNT INHIBITOR OF DORSAL PROTEIN"/>
    <property type="match status" value="1"/>
</dbReference>
<dbReference type="Pfam" id="PF00110">
    <property type="entry name" value="wnt"/>
    <property type="match status" value="1"/>
</dbReference>
<dbReference type="GO" id="GO:0005125">
    <property type="term" value="F:cytokine activity"/>
    <property type="evidence" value="ECO:0000318"/>
    <property type="project" value="GO_Central"/>
</dbReference>
<comment type="function">
    <text evidence="10">Ligand for members of the frizzled family of seven transmembrane receptors.</text>
</comment>
<dbReference type="SMART" id="SM00097">
    <property type="entry name" value="WNT1"/>
    <property type="match status" value="1"/>
</dbReference>
<keyword evidence="7" id="KW-1015">Disulfide bond</keyword>
<evidence type="ECO:0000256" key="3">
    <source>
        <dbReference type="ARBA" id="ARBA00022473"/>
    </source>
</evidence>
<dbReference type="InterPro" id="IPR018161">
    <property type="entry name" value="Wnt_CS"/>
</dbReference>
<dbReference type="EMBL" id="DS469635">
    <property type="protein sequence ID" value="EDO37963.1"/>
    <property type="molecule type" value="Genomic_DNA"/>
</dbReference>
<evidence type="ECO:0000313" key="12">
    <source>
        <dbReference type="EMBL" id="EDO37968.1"/>
    </source>
</evidence>
<keyword evidence="5" id="KW-0272">Extracellular matrix</keyword>
<gene>
    <name evidence="11" type="ORF">NEMVEDRAFT_v1g114929</name>
    <name evidence="12" type="ORF">NEMVEDRAFT_v1g115008</name>
</gene>
<dbReference type="PANTHER" id="PTHR12027">
    <property type="entry name" value="WNT RELATED"/>
    <property type="match status" value="1"/>
</dbReference>
<keyword evidence="4" id="KW-0964">Secreted</keyword>
<dbReference type="KEGG" id="nve:5509552"/>
<dbReference type="Gene3D" id="3.30.2460.20">
    <property type="match status" value="1"/>
</dbReference>
<evidence type="ECO:0000256" key="8">
    <source>
        <dbReference type="ARBA" id="ARBA00023180"/>
    </source>
</evidence>
<evidence type="ECO:0000313" key="13">
    <source>
        <dbReference type="Proteomes" id="UP000001593"/>
    </source>
</evidence>
<dbReference type="GO" id="GO:0005109">
    <property type="term" value="F:frizzled binding"/>
    <property type="evidence" value="ECO:0000318"/>
    <property type="project" value="GO_Central"/>
</dbReference>
<name>A7SE83_NEMVE</name>
<organism evidence="11 13">
    <name type="scientific">Nematostella vectensis</name>
    <name type="common">Starlet sea anemone</name>
    <dbReference type="NCBI Taxonomy" id="45351"/>
    <lineage>
        <taxon>Eukaryota</taxon>
        <taxon>Metazoa</taxon>
        <taxon>Cnidaria</taxon>
        <taxon>Anthozoa</taxon>
        <taxon>Hexacorallia</taxon>
        <taxon>Actiniaria</taxon>
        <taxon>Edwardsiidae</taxon>
        <taxon>Nematostella</taxon>
    </lineage>
</organism>
<proteinExistence type="inferred from homology"/>
<evidence type="ECO:0000256" key="9">
    <source>
        <dbReference type="ARBA" id="ARBA00023288"/>
    </source>
</evidence>
<keyword evidence="3 10" id="KW-0217">Developmental protein</keyword>
<dbReference type="CDD" id="cd13113">
    <property type="entry name" value="Wnt"/>
    <property type="match status" value="1"/>
</dbReference>
<evidence type="ECO:0000256" key="2">
    <source>
        <dbReference type="ARBA" id="ARBA00005683"/>
    </source>
</evidence>
<dbReference type="EMBL" id="DS469635">
    <property type="protein sequence ID" value="EDO37968.1"/>
    <property type="molecule type" value="Genomic_DNA"/>
</dbReference>
<dbReference type="Proteomes" id="UP000001593">
    <property type="component" value="Unassembled WGS sequence"/>
</dbReference>
<dbReference type="GO" id="GO:0060070">
    <property type="term" value="P:canonical Wnt signaling pathway"/>
    <property type="evidence" value="ECO:0000318"/>
    <property type="project" value="GO_Central"/>
</dbReference>
<comment type="subcellular location">
    <subcellularLocation>
        <location evidence="1 10">Secreted</location>
        <location evidence="1 10">Extracellular space</location>
        <location evidence="1 10">Extracellular matrix</location>
    </subcellularLocation>
</comment>
<evidence type="ECO:0000256" key="10">
    <source>
        <dbReference type="RuleBase" id="RU003500"/>
    </source>
</evidence>
<evidence type="ECO:0000256" key="4">
    <source>
        <dbReference type="ARBA" id="ARBA00022525"/>
    </source>
</evidence>
<reference evidence="11 13" key="1">
    <citation type="journal article" date="2007" name="Science">
        <title>Sea anemone genome reveals ancestral eumetazoan gene repertoire and genomic organization.</title>
        <authorList>
            <person name="Putnam N.H."/>
            <person name="Srivastava M."/>
            <person name="Hellsten U."/>
            <person name="Dirks B."/>
            <person name="Chapman J."/>
            <person name="Salamov A."/>
            <person name="Terry A."/>
            <person name="Shapiro H."/>
            <person name="Lindquist E."/>
            <person name="Kapitonov V.V."/>
            <person name="Jurka J."/>
            <person name="Genikhovich G."/>
            <person name="Grigoriev I.V."/>
            <person name="Lucas S.M."/>
            <person name="Steele R.E."/>
            <person name="Finnerty J.R."/>
            <person name="Technau U."/>
            <person name="Martindale M.Q."/>
            <person name="Rokhsar D.S."/>
        </authorList>
    </citation>
    <scope>NUCLEOTIDE SEQUENCE [LARGE SCALE GENOMIC DNA]</scope>
    <source>
        <strain evidence="13">CH2 X CH6</strain>
        <strain evidence="11">CH2 x CH6</strain>
    </source>
</reference>
<accession>A7SE83</accession>
<dbReference type="KEGG" id="nve:5509556"/>
<evidence type="ECO:0000313" key="11">
    <source>
        <dbReference type="EMBL" id="EDO37963.1"/>
    </source>
</evidence>
<dbReference type="GO" id="GO:0030182">
    <property type="term" value="P:neuron differentiation"/>
    <property type="evidence" value="ECO:0000318"/>
    <property type="project" value="GO_Central"/>
</dbReference>
<dbReference type="GO" id="GO:0005615">
    <property type="term" value="C:extracellular space"/>
    <property type="evidence" value="ECO:0000318"/>
    <property type="project" value="GO_Central"/>
</dbReference>
<keyword evidence="9" id="KW-0449">Lipoprotein</keyword>
<comment type="similarity">
    <text evidence="2 10">Belongs to the Wnt family.</text>
</comment>
<evidence type="ECO:0000256" key="1">
    <source>
        <dbReference type="ARBA" id="ARBA00004498"/>
    </source>
</evidence>
<dbReference type="eggNOG" id="KOG3913">
    <property type="taxonomic scope" value="Eukaryota"/>
</dbReference>
<dbReference type="InParanoid" id="A7SE83"/>
<dbReference type="PRINTS" id="PR01349">
    <property type="entry name" value="WNTPROTEIN"/>
</dbReference>
<dbReference type="STRING" id="45351.A7SE83"/>
<dbReference type="PROSITE" id="PS00246">
    <property type="entry name" value="WNT1"/>
    <property type="match status" value="1"/>
</dbReference>
<protein>
    <recommendedName>
        <fullName evidence="10">Protein Wnt</fullName>
    </recommendedName>
</protein>
<evidence type="ECO:0000256" key="6">
    <source>
        <dbReference type="ARBA" id="ARBA00022687"/>
    </source>
</evidence>
<evidence type="ECO:0000256" key="7">
    <source>
        <dbReference type="ARBA" id="ARBA00023157"/>
    </source>
</evidence>
<keyword evidence="13" id="KW-1185">Reference proteome</keyword>
<keyword evidence="6 10" id="KW-0879">Wnt signaling pathway</keyword>
<evidence type="ECO:0000256" key="5">
    <source>
        <dbReference type="ARBA" id="ARBA00022530"/>
    </source>
</evidence>
<dbReference type="OMA" id="IARETYC"/>
<dbReference type="HOGENOM" id="CLU_033039_3_0_1"/>
<feature type="non-terminal residue" evidence="11">
    <location>
        <position position="1"/>
    </location>
</feature>
<dbReference type="InterPro" id="IPR005817">
    <property type="entry name" value="Wnt"/>
</dbReference>
<sequence>LDCFLAFTANRETAFVHSINAAAVTYFLTRDCRRGIFRNCACVRQTGQAGEWRGCNDNVKFGEVLSKHFLNARHVDKRKARAVIHLHNNAVGRKAVKKTLKQQCKCHGVSGGCSSKSCWKTLPLFSEIGDYLKAKYQEAQKVRLHTNKLVLKLPSRVFAPLTKKARRSLVFLKPSPDYCHRDTKKGSTGVLGRECSSDSPNYLECIQMCTSCDYRVEKKLAVRSSKCNCKFVWCCDIKCSECKKLVAVTKCVR</sequence>
<dbReference type="FunFam" id="3.30.2460.20:FF:000003">
    <property type="entry name" value="Protein Wnt"/>
    <property type="match status" value="1"/>
</dbReference>